<keyword evidence="1 4" id="KW-0489">Methyltransferase</keyword>
<evidence type="ECO:0000256" key="2">
    <source>
        <dbReference type="ARBA" id="ARBA00022679"/>
    </source>
</evidence>
<protein>
    <submittedName>
        <fullName evidence="4">O-methyltransferase</fullName>
    </submittedName>
</protein>
<gene>
    <name evidence="4" type="ORF">ENW48_09910</name>
</gene>
<dbReference type="GO" id="GO:0032259">
    <property type="term" value="P:methylation"/>
    <property type="evidence" value="ECO:0007669"/>
    <property type="project" value="UniProtKB-KW"/>
</dbReference>
<evidence type="ECO:0000256" key="1">
    <source>
        <dbReference type="ARBA" id="ARBA00022603"/>
    </source>
</evidence>
<sequence length="205" mass="22422">MVAMIGDLEAYFREFLPPRDEILKNLETEARIEGIPIVGPLVGELLFILARACQAQNLLELGTATGYSAIYLARACEPVGGRVVTLESDPVMVARARRNLAQAGVADRVEVRQGEALSLMAAMSGPFDFIFLDIDKEGYLPALPECQRLLRTGGLLVADNVGFAGARDFNREIFRRPEWRVAPLLCFLPAHSPERDGIALAVKVA</sequence>
<dbReference type="InterPro" id="IPR002935">
    <property type="entry name" value="SAM_O-MeTrfase"/>
</dbReference>
<accession>A0A7C5AMW1</accession>
<evidence type="ECO:0000256" key="3">
    <source>
        <dbReference type="ARBA" id="ARBA00022691"/>
    </source>
</evidence>
<dbReference type="CDD" id="cd02440">
    <property type="entry name" value="AdoMet_MTases"/>
    <property type="match status" value="1"/>
</dbReference>
<dbReference type="PROSITE" id="PS51682">
    <property type="entry name" value="SAM_OMT_I"/>
    <property type="match status" value="1"/>
</dbReference>
<dbReference type="PANTHER" id="PTHR43167:SF1">
    <property type="entry name" value="PUTATIVE (AFU_ORTHOLOGUE AFUA_6G01830)-RELATED"/>
    <property type="match status" value="1"/>
</dbReference>
<dbReference type="Gene3D" id="3.40.50.150">
    <property type="entry name" value="Vaccinia Virus protein VP39"/>
    <property type="match status" value="1"/>
</dbReference>
<name>A0A7C5AMW1_9BACT</name>
<dbReference type="EMBL" id="DTKJ01000066">
    <property type="protein sequence ID" value="HGZ12515.1"/>
    <property type="molecule type" value="Genomic_DNA"/>
</dbReference>
<organism evidence="4">
    <name type="scientific">Desulfobacca acetoxidans</name>
    <dbReference type="NCBI Taxonomy" id="60893"/>
    <lineage>
        <taxon>Bacteria</taxon>
        <taxon>Pseudomonadati</taxon>
        <taxon>Thermodesulfobacteriota</taxon>
        <taxon>Desulfobaccia</taxon>
        <taxon>Desulfobaccales</taxon>
        <taxon>Desulfobaccaceae</taxon>
        <taxon>Desulfobacca</taxon>
    </lineage>
</organism>
<proteinExistence type="predicted"/>
<reference evidence="4" key="1">
    <citation type="journal article" date="2020" name="mSystems">
        <title>Genome- and Community-Level Interaction Insights into Carbon Utilization and Element Cycling Functions of Hydrothermarchaeota in Hydrothermal Sediment.</title>
        <authorList>
            <person name="Zhou Z."/>
            <person name="Liu Y."/>
            <person name="Xu W."/>
            <person name="Pan J."/>
            <person name="Luo Z.H."/>
            <person name="Li M."/>
        </authorList>
    </citation>
    <scope>NUCLEOTIDE SEQUENCE [LARGE SCALE GENOMIC DNA]</scope>
    <source>
        <strain evidence="4">SpSt-853</strain>
    </source>
</reference>
<dbReference type="AlphaFoldDB" id="A0A7C5AMW1"/>
<dbReference type="GO" id="GO:0008171">
    <property type="term" value="F:O-methyltransferase activity"/>
    <property type="evidence" value="ECO:0007669"/>
    <property type="project" value="InterPro"/>
</dbReference>
<keyword evidence="2 4" id="KW-0808">Transferase</keyword>
<evidence type="ECO:0000313" key="4">
    <source>
        <dbReference type="EMBL" id="HGZ12515.1"/>
    </source>
</evidence>
<dbReference type="Pfam" id="PF01596">
    <property type="entry name" value="Methyltransf_3"/>
    <property type="match status" value="1"/>
</dbReference>
<dbReference type="PANTHER" id="PTHR43167">
    <property type="entry name" value="PUTATIVE (AFU_ORTHOLOGUE AFUA_6G01830)-RELATED"/>
    <property type="match status" value="1"/>
</dbReference>
<dbReference type="SUPFAM" id="SSF53335">
    <property type="entry name" value="S-adenosyl-L-methionine-dependent methyltransferases"/>
    <property type="match status" value="1"/>
</dbReference>
<dbReference type="InterPro" id="IPR029063">
    <property type="entry name" value="SAM-dependent_MTases_sf"/>
</dbReference>
<keyword evidence="3" id="KW-0949">S-adenosyl-L-methionine</keyword>
<comment type="caution">
    <text evidence="4">The sequence shown here is derived from an EMBL/GenBank/DDBJ whole genome shotgun (WGS) entry which is preliminary data.</text>
</comment>